<evidence type="ECO:0000313" key="1">
    <source>
        <dbReference type="EMBL" id="KAF7411854.1"/>
    </source>
</evidence>
<reference evidence="1" key="1">
    <citation type="journal article" date="2020" name="G3 (Bethesda)">
        <title>High-Quality Assemblies for Three Invasive Social Wasps from the &lt;i&gt;Vespula&lt;/i&gt; Genus.</title>
        <authorList>
            <person name="Harrop T.W.R."/>
            <person name="Guhlin J."/>
            <person name="McLaughlin G.M."/>
            <person name="Permina E."/>
            <person name="Stockwell P."/>
            <person name="Gilligan J."/>
            <person name="Le Lec M.F."/>
            <person name="Gruber M.A.M."/>
            <person name="Quinn O."/>
            <person name="Lovegrove M."/>
            <person name="Duncan E.J."/>
            <person name="Remnant E.J."/>
            <person name="Van Eeckhoven J."/>
            <person name="Graham B."/>
            <person name="Knapp R.A."/>
            <person name="Langford K.W."/>
            <person name="Kronenberg Z."/>
            <person name="Press M.O."/>
            <person name="Eacker S.M."/>
            <person name="Wilson-Rankin E.E."/>
            <person name="Purcell J."/>
            <person name="Lester P.J."/>
            <person name="Dearden P.K."/>
        </authorList>
    </citation>
    <scope>NUCLEOTIDE SEQUENCE</scope>
    <source>
        <strain evidence="1">Marl-1</strain>
    </source>
</reference>
<protein>
    <submittedName>
        <fullName evidence="1">Uncharacterized protein</fullName>
    </submittedName>
</protein>
<name>A0A834KV57_VESVU</name>
<dbReference type="AlphaFoldDB" id="A0A834KV57"/>
<dbReference type="Proteomes" id="UP000614350">
    <property type="component" value="Unassembled WGS sequence"/>
</dbReference>
<keyword evidence="2" id="KW-1185">Reference proteome</keyword>
<accession>A0A834KV57</accession>
<dbReference type="EMBL" id="JACSEA010000001">
    <property type="protein sequence ID" value="KAF7411854.1"/>
    <property type="molecule type" value="Genomic_DNA"/>
</dbReference>
<gene>
    <name evidence="1" type="ORF">HZH66_000750</name>
</gene>
<sequence>MNVKTQDFYRTRHGSMTDERIDLLCHSRPDSPLRSKLVPGEALSSAATDNVKNTDSLVTTFSDDNDESFEGRWASRRASIGTPNTILERLENTQLRDLVS</sequence>
<evidence type="ECO:0000313" key="2">
    <source>
        <dbReference type="Proteomes" id="UP000614350"/>
    </source>
</evidence>
<comment type="caution">
    <text evidence="1">The sequence shown here is derived from an EMBL/GenBank/DDBJ whole genome shotgun (WGS) entry which is preliminary data.</text>
</comment>
<proteinExistence type="predicted"/>
<organism evidence="1 2">
    <name type="scientific">Vespula vulgaris</name>
    <name type="common">Yellow jacket</name>
    <name type="synonym">Wasp</name>
    <dbReference type="NCBI Taxonomy" id="7454"/>
    <lineage>
        <taxon>Eukaryota</taxon>
        <taxon>Metazoa</taxon>
        <taxon>Ecdysozoa</taxon>
        <taxon>Arthropoda</taxon>
        <taxon>Hexapoda</taxon>
        <taxon>Insecta</taxon>
        <taxon>Pterygota</taxon>
        <taxon>Neoptera</taxon>
        <taxon>Endopterygota</taxon>
        <taxon>Hymenoptera</taxon>
        <taxon>Apocrita</taxon>
        <taxon>Aculeata</taxon>
        <taxon>Vespoidea</taxon>
        <taxon>Vespidae</taxon>
        <taxon>Vespinae</taxon>
        <taxon>Vespula</taxon>
    </lineage>
</organism>